<comment type="caution">
    <text evidence="1">The sequence shown here is derived from an EMBL/GenBank/DDBJ whole genome shotgun (WGS) entry which is preliminary data.</text>
</comment>
<name>A0ABD3W817_SINWO</name>
<gene>
    <name evidence="1" type="ORF">ACJMK2_042413</name>
</gene>
<dbReference type="EMBL" id="JBJQND010000008">
    <property type="protein sequence ID" value="KAL3869776.1"/>
    <property type="molecule type" value="Genomic_DNA"/>
</dbReference>
<dbReference type="AlphaFoldDB" id="A0ABD3W817"/>
<evidence type="ECO:0000313" key="1">
    <source>
        <dbReference type="EMBL" id="KAL3869776.1"/>
    </source>
</evidence>
<keyword evidence="2" id="KW-1185">Reference proteome</keyword>
<evidence type="ECO:0000313" key="2">
    <source>
        <dbReference type="Proteomes" id="UP001634394"/>
    </source>
</evidence>
<reference evidence="1 2" key="1">
    <citation type="submission" date="2024-11" db="EMBL/GenBank/DDBJ databases">
        <title>Chromosome-level genome assembly of the freshwater bivalve Anodonta woodiana.</title>
        <authorList>
            <person name="Chen X."/>
        </authorList>
    </citation>
    <scope>NUCLEOTIDE SEQUENCE [LARGE SCALE GENOMIC DNA]</scope>
    <source>
        <strain evidence="1">MN2024</strain>
        <tissue evidence="1">Gills</tissue>
    </source>
</reference>
<sequence length="142" mass="16262">MLLLFMLSCLTCALTPTNEDEVTFIECGDIVPENPHYFIGQRLVLTCAIWNIDNTKTVSLYFDTTVYKNGTWNYVEVNQTGYEIIQINSTAIQLTSPVLTTDDARRQNNLRPLRCMVKEAVNNCTVRSKKVVKKTYIKIQCK</sequence>
<organism evidence="1 2">
    <name type="scientific">Sinanodonta woodiana</name>
    <name type="common">Chinese pond mussel</name>
    <name type="synonym">Anodonta woodiana</name>
    <dbReference type="NCBI Taxonomy" id="1069815"/>
    <lineage>
        <taxon>Eukaryota</taxon>
        <taxon>Metazoa</taxon>
        <taxon>Spiralia</taxon>
        <taxon>Lophotrochozoa</taxon>
        <taxon>Mollusca</taxon>
        <taxon>Bivalvia</taxon>
        <taxon>Autobranchia</taxon>
        <taxon>Heteroconchia</taxon>
        <taxon>Palaeoheterodonta</taxon>
        <taxon>Unionida</taxon>
        <taxon>Unionoidea</taxon>
        <taxon>Unionidae</taxon>
        <taxon>Unioninae</taxon>
        <taxon>Sinanodonta</taxon>
    </lineage>
</organism>
<dbReference type="Proteomes" id="UP001634394">
    <property type="component" value="Unassembled WGS sequence"/>
</dbReference>
<accession>A0ABD3W817</accession>
<proteinExistence type="predicted"/>
<protein>
    <submittedName>
        <fullName evidence="1">Uncharacterized protein</fullName>
    </submittedName>
</protein>